<proteinExistence type="predicted"/>
<evidence type="ECO:0000313" key="2">
    <source>
        <dbReference type="Proteomes" id="UP000054736"/>
    </source>
</evidence>
<keyword evidence="2" id="KW-1185">Reference proteome</keyword>
<accession>A0A0W0TE28</accession>
<dbReference type="PATRIC" id="fig|1212489.4.peg.188"/>
<dbReference type="OrthoDB" id="9802752at2"/>
<evidence type="ECO:0008006" key="3">
    <source>
        <dbReference type="Google" id="ProtNLM"/>
    </source>
</evidence>
<gene>
    <name evidence="1" type="ORF">Ldro_0184</name>
</gene>
<dbReference type="Proteomes" id="UP000054736">
    <property type="component" value="Unassembled WGS sequence"/>
</dbReference>
<dbReference type="EMBL" id="LNXY01000001">
    <property type="protein sequence ID" value="KTC93834.1"/>
    <property type="molecule type" value="Genomic_DNA"/>
</dbReference>
<name>A0A0W0TE28_9GAMM</name>
<dbReference type="RefSeq" id="WP_058494540.1">
    <property type="nucleotide sequence ID" value="NZ_CAAAIU010000006.1"/>
</dbReference>
<dbReference type="PANTHER" id="PTHR35810">
    <property type="entry name" value="CYTOPLASMIC PROTEIN-RELATED"/>
    <property type="match status" value="1"/>
</dbReference>
<evidence type="ECO:0000313" key="1">
    <source>
        <dbReference type="EMBL" id="KTC93834.1"/>
    </source>
</evidence>
<dbReference type="PIRSF" id="PIRSF015268">
    <property type="entry name" value="Virulence_RhuM"/>
    <property type="match status" value="1"/>
</dbReference>
<organism evidence="1 2">
    <name type="scientific">Legionella drozanskii LLAP-1</name>
    <dbReference type="NCBI Taxonomy" id="1212489"/>
    <lineage>
        <taxon>Bacteria</taxon>
        <taxon>Pseudomonadati</taxon>
        <taxon>Pseudomonadota</taxon>
        <taxon>Gammaproteobacteria</taxon>
        <taxon>Legionellales</taxon>
        <taxon>Legionellaceae</taxon>
        <taxon>Legionella</taxon>
    </lineage>
</organism>
<dbReference type="InterPro" id="IPR011204">
    <property type="entry name" value="Virulence_RhuM-like"/>
</dbReference>
<reference evidence="1 2" key="1">
    <citation type="submission" date="2015-11" db="EMBL/GenBank/DDBJ databases">
        <title>Genomic analysis of 38 Legionella species identifies large and diverse effector repertoires.</title>
        <authorList>
            <person name="Burstein D."/>
            <person name="Amaro F."/>
            <person name="Zusman T."/>
            <person name="Lifshitz Z."/>
            <person name="Cohen O."/>
            <person name="Gilbert J.A."/>
            <person name="Pupko T."/>
            <person name="Shuman H.A."/>
            <person name="Segal G."/>
        </authorList>
    </citation>
    <scope>NUCLEOTIDE SEQUENCE [LARGE SCALE GENOMIC DNA]</scope>
    <source>
        <strain evidence="1 2">ATCC 700990</strain>
    </source>
</reference>
<dbReference type="STRING" id="1212489.Ldro_0184"/>
<dbReference type="AlphaFoldDB" id="A0A0W0TE28"/>
<sequence length="352" mass="41270">MSEKYSENKLTIRNSTAEFLIFTQQAGESSIEVRYEEGTIWLTQKLMAELFDVTTANVNIHLKNIYEEKELVQNLTIKEFLIVKKEGERQVSRSVDHYNLDAIISVGYRVNSKRATQFRQWATHVLREFSIKGFVLDKKRLENGSFLGEDYFESLLEEIREIRLSERRFYQKITDIYATSVDYNKNAPTTRDFFAKVQNKLHYAIHGHTASELILNRADSNKPHMGLTNWEHSPDGKILKTDVPIAKNYLTAEEIDSLGRIVNAYLELAEDRARRKIPMTMEDWATRLDKFLEFDEREILKNAGKISAKIAKDHAESEFEKYRIIQDRLFESDFDKEMKTIMEQMMDQDKHG</sequence>
<comment type="caution">
    <text evidence="1">The sequence shown here is derived from an EMBL/GenBank/DDBJ whole genome shotgun (WGS) entry which is preliminary data.</text>
</comment>
<dbReference type="PANTHER" id="PTHR35810:SF1">
    <property type="entry name" value="CYTOPLASMIC PROTEIN"/>
    <property type="match status" value="1"/>
</dbReference>
<dbReference type="Pfam" id="PF13310">
    <property type="entry name" value="Virulence_RhuM"/>
    <property type="match status" value="1"/>
</dbReference>
<protein>
    <recommendedName>
        <fullName evidence="3">Virulence protein</fullName>
    </recommendedName>
</protein>